<keyword evidence="1" id="KW-0472">Membrane</keyword>
<evidence type="ECO:0000313" key="2">
    <source>
        <dbReference type="EMBL" id="KKR51202.1"/>
    </source>
</evidence>
<dbReference type="AlphaFoldDB" id="A0A0G0ULW2"/>
<gene>
    <name evidence="2" type="ORF">UT84_C0002G0063</name>
</gene>
<keyword evidence="1" id="KW-0812">Transmembrane</keyword>
<organism evidence="2 3">
    <name type="scientific">Candidatus Curtissbacteria bacterium GW2011_GWA1_40_16</name>
    <dbReference type="NCBI Taxonomy" id="1618405"/>
    <lineage>
        <taxon>Bacteria</taxon>
        <taxon>Candidatus Curtissiibacteriota</taxon>
    </lineage>
</organism>
<proteinExistence type="predicted"/>
<accession>A0A0G0ULW2</accession>
<keyword evidence="1" id="KW-1133">Transmembrane helix</keyword>
<feature type="transmembrane region" description="Helical" evidence="1">
    <location>
        <begin position="6"/>
        <end position="23"/>
    </location>
</feature>
<sequence>MHWQDWVITIGQIIFIVSLIPTLKGKDKPPVSTSVPTGIVLLVFGITQYSLGLVASTFTSAILGTLWIAVGAQKYFLDKK</sequence>
<comment type="caution">
    <text evidence="2">The sequence shown here is derived from an EMBL/GenBank/DDBJ whole genome shotgun (WGS) entry which is preliminary data.</text>
</comment>
<dbReference type="EMBL" id="LBYI01000002">
    <property type="protein sequence ID" value="KKR51202.1"/>
    <property type="molecule type" value="Genomic_DNA"/>
</dbReference>
<feature type="transmembrane region" description="Helical" evidence="1">
    <location>
        <begin position="35"/>
        <end position="52"/>
    </location>
</feature>
<name>A0A0G0ULW2_9BACT</name>
<dbReference type="Proteomes" id="UP000034531">
    <property type="component" value="Unassembled WGS sequence"/>
</dbReference>
<evidence type="ECO:0000313" key="3">
    <source>
        <dbReference type="Proteomes" id="UP000034531"/>
    </source>
</evidence>
<protein>
    <submittedName>
        <fullName evidence="2">Uncharacterized protein</fullName>
    </submittedName>
</protein>
<evidence type="ECO:0000256" key="1">
    <source>
        <dbReference type="SAM" id="Phobius"/>
    </source>
</evidence>
<reference evidence="2 3" key="1">
    <citation type="journal article" date="2015" name="Nature">
        <title>rRNA introns, odd ribosomes, and small enigmatic genomes across a large radiation of phyla.</title>
        <authorList>
            <person name="Brown C.T."/>
            <person name="Hug L.A."/>
            <person name="Thomas B.C."/>
            <person name="Sharon I."/>
            <person name="Castelle C.J."/>
            <person name="Singh A."/>
            <person name="Wilkins M.J."/>
            <person name="Williams K.H."/>
            <person name="Banfield J.F."/>
        </authorList>
    </citation>
    <scope>NUCLEOTIDE SEQUENCE [LARGE SCALE GENOMIC DNA]</scope>
</reference>